<evidence type="ECO:0000313" key="2">
    <source>
        <dbReference type="EMBL" id="MCC2129764.1"/>
    </source>
</evidence>
<feature type="signal peptide" evidence="1">
    <location>
        <begin position="1"/>
        <end position="25"/>
    </location>
</feature>
<evidence type="ECO:0000313" key="3">
    <source>
        <dbReference type="Proteomes" id="UP001199319"/>
    </source>
</evidence>
<dbReference type="RefSeq" id="WP_302929002.1">
    <property type="nucleotide sequence ID" value="NZ_JAJEPW010000026.1"/>
</dbReference>
<keyword evidence="3" id="KW-1185">Reference proteome</keyword>
<organism evidence="2 3">
    <name type="scientific">Brotocaccenecus cirricatena</name>
    <dbReference type="NCBI Taxonomy" id="3064195"/>
    <lineage>
        <taxon>Bacteria</taxon>
        <taxon>Bacillati</taxon>
        <taxon>Bacillota</taxon>
        <taxon>Clostridia</taxon>
        <taxon>Eubacteriales</taxon>
        <taxon>Oscillospiraceae</taxon>
        <taxon>Brotocaccenecus</taxon>
    </lineage>
</organism>
<proteinExistence type="predicted"/>
<dbReference type="AlphaFoldDB" id="A0AAE3AEF4"/>
<evidence type="ECO:0008006" key="4">
    <source>
        <dbReference type="Google" id="ProtNLM"/>
    </source>
</evidence>
<name>A0AAE3AEF4_9FIRM</name>
<dbReference type="Proteomes" id="UP001199319">
    <property type="component" value="Unassembled WGS sequence"/>
</dbReference>
<dbReference type="EMBL" id="JAJEPW010000026">
    <property type="protein sequence ID" value="MCC2129764.1"/>
    <property type="molecule type" value="Genomic_DNA"/>
</dbReference>
<sequence length="358" mass="39576">MSKRCLQIITALLCVLLLAGCGAKAQSTRQNPLESPAGAKAERFDPPETARAAVEHPDITVSVRWAEEAEGQEAIRTLAAEYFTLMGTILAAPEASYESVCCSEEVLQELTLYGWMASTNLYPRISIQVTLSRPETYPDGTVRVTAGLKTALKSCRDISRTSFTSDANLESIDFSEEHRLTLSGAGENWTVAWDAFSSDFGRMESGYATNHRDDAFCAEPIRSYFSLRANALDGGYVAGNPEFCIGALRSDAFDFAQALLKDRPEILRVYRAESRAVNLGQFRRIDGDAATQVPVDECIRVEYLSENWMVECSIFVIPHTITTFPQADSDQDLVVGDLYKQFGHACSIVEYPEPLWSD</sequence>
<reference evidence="2" key="1">
    <citation type="submission" date="2021-10" db="EMBL/GenBank/DDBJ databases">
        <title>Anaerobic single-cell dispensing facilitates the cultivation of human gut bacteria.</title>
        <authorList>
            <person name="Afrizal A."/>
        </authorList>
    </citation>
    <scope>NUCLEOTIDE SEQUENCE</scope>
    <source>
        <strain evidence="2">CLA-AA-H272</strain>
    </source>
</reference>
<gene>
    <name evidence="2" type="ORF">LKD37_09575</name>
</gene>
<accession>A0AAE3AEF4</accession>
<feature type="chain" id="PRO_5041963948" description="Lipoprotein" evidence="1">
    <location>
        <begin position="26"/>
        <end position="358"/>
    </location>
</feature>
<evidence type="ECO:0000256" key="1">
    <source>
        <dbReference type="SAM" id="SignalP"/>
    </source>
</evidence>
<protein>
    <recommendedName>
        <fullName evidence="4">Lipoprotein</fullName>
    </recommendedName>
</protein>
<comment type="caution">
    <text evidence="2">The sequence shown here is derived from an EMBL/GenBank/DDBJ whole genome shotgun (WGS) entry which is preliminary data.</text>
</comment>
<dbReference type="PROSITE" id="PS51257">
    <property type="entry name" value="PROKAR_LIPOPROTEIN"/>
    <property type="match status" value="1"/>
</dbReference>
<keyword evidence="1" id="KW-0732">Signal</keyword>